<keyword evidence="3" id="KW-1185">Reference proteome</keyword>
<proteinExistence type="predicted"/>
<name>A0A4Y5TNV8_9CAUD</name>
<gene>
    <name evidence="2" type="ORF">bb8_p07</name>
</gene>
<evidence type="ECO:0000256" key="1">
    <source>
        <dbReference type="SAM" id="MobiDB-lite"/>
    </source>
</evidence>
<organism evidence="2 3">
    <name type="scientific">Bordetella phage vB_BbrP_BB8</name>
    <dbReference type="NCBI Taxonomy" id="2587820"/>
    <lineage>
        <taxon>Viruses</taxon>
        <taxon>Duplodnaviria</taxon>
        <taxon>Heunggongvirae</taxon>
        <taxon>Uroviricota</taxon>
        <taxon>Caudoviricetes</taxon>
        <taxon>Autographivirales</taxon>
        <taxon>Autographivirales incertae sedis</taxon>
        <taxon>Vistulavirus</taxon>
        <taxon>Vistulavirus BB8</taxon>
    </lineage>
</organism>
<evidence type="ECO:0000313" key="3">
    <source>
        <dbReference type="Proteomes" id="UP000315813"/>
    </source>
</evidence>
<dbReference type="EMBL" id="MK984681">
    <property type="protein sequence ID" value="QDB70982.1"/>
    <property type="molecule type" value="Genomic_DNA"/>
</dbReference>
<feature type="region of interest" description="Disordered" evidence="1">
    <location>
        <begin position="1"/>
        <end position="33"/>
    </location>
</feature>
<reference evidence="2 3" key="1">
    <citation type="submission" date="2019-05" db="EMBL/GenBank/DDBJ databases">
        <authorList>
            <person name="Karczewska-Golec J."/>
            <person name="Decewicz P."/>
            <person name="Golec P."/>
        </authorList>
    </citation>
    <scope>NUCLEOTIDE SEQUENCE [LARGE SCALE GENOMIC DNA]</scope>
</reference>
<accession>A0A4Y5TNV8</accession>
<sequence length="58" mass="6172">MGVGLGAEVVRTGPTATRSAHRRHLSPSQEPLRSPARGFFVVLWRVSRAGGYGGLSQP</sequence>
<evidence type="ECO:0000313" key="2">
    <source>
        <dbReference type="EMBL" id="QDB70982.1"/>
    </source>
</evidence>
<dbReference type="Proteomes" id="UP000315813">
    <property type="component" value="Segment"/>
</dbReference>
<protein>
    <submittedName>
        <fullName evidence="2">Uncharacterized protein</fullName>
    </submittedName>
</protein>